<sequence>VDRYSAWFVEAFSVDIKIEPYETTWDEVQFQAANSSSTQAILQVDQQEIFEATYVVPDSVNPFNHSWVESGFSKDDMDNLKAFLLGGTLVNSGALLIIPPSLLADVSNIAIGLLFGTSLLMVIMALILSRGVPATVRNPISEVLQAVQASQRQDCSSFNPDTSTSTITPFLRKRRVANLVLHHQALPDIESDNKSTTTNLTPPLSSQRVRLVLHMEVDSDDDDEAIQLLET</sequence>
<accession>A0A9P6QMA2</accession>
<dbReference type="OrthoDB" id="2441760at2759"/>
<feature type="transmembrane region" description="Helical" evidence="1">
    <location>
        <begin position="82"/>
        <end position="103"/>
    </location>
</feature>
<dbReference type="AlphaFoldDB" id="A0A9P6QMA2"/>
<organism evidence="2 3">
    <name type="scientific">Linnemannia gamsii</name>
    <dbReference type="NCBI Taxonomy" id="64522"/>
    <lineage>
        <taxon>Eukaryota</taxon>
        <taxon>Fungi</taxon>
        <taxon>Fungi incertae sedis</taxon>
        <taxon>Mucoromycota</taxon>
        <taxon>Mortierellomycotina</taxon>
        <taxon>Mortierellomycetes</taxon>
        <taxon>Mortierellales</taxon>
        <taxon>Mortierellaceae</taxon>
        <taxon>Linnemannia</taxon>
    </lineage>
</organism>
<protein>
    <submittedName>
        <fullName evidence="2">Uncharacterized protein</fullName>
    </submittedName>
</protein>
<keyword evidence="1" id="KW-0472">Membrane</keyword>
<evidence type="ECO:0000313" key="2">
    <source>
        <dbReference type="EMBL" id="KAG0278932.1"/>
    </source>
</evidence>
<evidence type="ECO:0000313" key="3">
    <source>
        <dbReference type="Proteomes" id="UP000823405"/>
    </source>
</evidence>
<evidence type="ECO:0000256" key="1">
    <source>
        <dbReference type="SAM" id="Phobius"/>
    </source>
</evidence>
<keyword evidence="1" id="KW-1133">Transmembrane helix</keyword>
<comment type="caution">
    <text evidence="2">The sequence shown here is derived from an EMBL/GenBank/DDBJ whole genome shotgun (WGS) entry which is preliminary data.</text>
</comment>
<feature type="non-terminal residue" evidence="2">
    <location>
        <position position="1"/>
    </location>
</feature>
<name>A0A9P6QMA2_9FUNG</name>
<reference evidence="2" key="1">
    <citation type="journal article" date="2020" name="Fungal Divers.">
        <title>Resolving the Mortierellaceae phylogeny through synthesis of multi-gene phylogenetics and phylogenomics.</title>
        <authorList>
            <person name="Vandepol N."/>
            <person name="Liber J."/>
            <person name="Desiro A."/>
            <person name="Na H."/>
            <person name="Kennedy M."/>
            <person name="Barry K."/>
            <person name="Grigoriev I.V."/>
            <person name="Miller A.N."/>
            <person name="O'Donnell K."/>
            <person name="Stajich J.E."/>
            <person name="Bonito G."/>
        </authorList>
    </citation>
    <scope>NUCLEOTIDE SEQUENCE</scope>
    <source>
        <strain evidence="2">NVP60</strain>
    </source>
</reference>
<gene>
    <name evidence="2" type="ORF">BGZ97_009663</name>
</gene>
<feature type="transmembrane region" description="Helical" evidence="1">
    <location>
        <begin position="109"/>
        <end position="128"/>
    </location>
</feature>
<keyword evidence="3" id="KW-1185">Reference proteome</keyword>
<feature type="non-terminal residue" evidence="2">
    <location>
        <position position="231"/>
    </location>
</feature>
<keyword evidence="1" id="KW-0812">Transmembrane</keyword>
<dbReference type="EMBL" id="JAAAIN010004703">
    <property type="protein sequence ID" value="KAG0278932.1"/>
    <property type="molecule type" value="Genomic_DNA"/>
</dbReference>
<proteinExistence type="predicted"/>
<dbReference type="Proteomes" id="UP000823405">
    <property type="component" value="Unassembled WGS sequence"/>
</dbReference>